<protein>
    <submittedName>
        <fullName evidence="3">Uncharacterized protein</fullName>
    </submittedName>
</protein>
<keyword evidence="2" id="KW-0812">Transmembrane</keyword>
<evidence type="ECO:0000256" key="2">
    <source>
        <dbReference type="SAM" id="Phobius"/>
    </source>
</evidence>
<feature type="transmembrane region" description="Helical" evidence="2">
    <location>
        <begin position="248"/>
        <end position="269"/>
    </location>
</feature>
<evidence type="ECO:0000256" key="1">
    <source>
        <dbReference type="SAM" id="MobiDB-lite"/>
    </source>
</evidence>
<dbReference type="RefSeq" id="XP_045962495.1">
    <property type="nucleotide sequence ID" value="XM_046095480.1"/>
</dbReference>
<evidence type="ECO:0000313" key="4">
    <source>
        <dbReference type="Proteomes" id="UP000758603"/>
    </source>
</evidence>
<dbReference type="GeneID" id="70124373"/>
<proteinExistence type="predicted"/>
<dbReference type="PANTHER" id="PTHR34414:SF1">
    <property type="entry name" value="SUBTILISIN-LIKE SERINE PROTEASE"/>
    <property type="match status" value="1"/>
</dbReference>
<feature type="region of interest" description="Disordered" evidence="1">
    <location>
        <begin position="311"/>
        <end position="337"/>
    </location>
</feature>
<keyword evidence="2" id="KW-0472">Membrane</keyword>
<keyword evidence="4" id="KW-1185">Reference proteome</keyword>
<dbReference type="Proteomes" id="UP000758603">
    <property type="component" value="Unassembled WGS sequence"/>
</dbReference>
<gene>
    <name evidence="3" type="ORF">BKA67DRAFT_209910</name>
</gene>
<dbReference type="OrthoDB" id="5086500at2759"/>
<dbReference type="Pfam" id="PF20246">
    <property type="entry name" value="DUF6601"/>
    <property type="match status" value="1"/>
</dbReference>
<reference evidence="3" key="1">
    <citation type="journal article" date="2021" name="Nat. Commun.">
        <title>Genetic determinants of endophytism in the Arabidopsis root mycobiome.</title>
        <authorList>
            <person name="Mesny F."/>
            <person name="Miyauchi S."/>
            <person name="Thiergart T."/>
            <person name="Pickel B."/>
            <person name="Atanasova L."/>
            <person name="Karlsson M."/>
            <person name="Huettel B."/>
            <person name="Barry K.W."/>
            <person name="Haridas S."/>
            <person name="Chen C."/>
            <person name="Bauer D."/>
            <person name="Andreopoulos W."/>
            <person name="Pangilinan J."/>
            <person name="LaButti K."/>
            <person name="Riley R."/>
            <person name="Lipzen A."/>
            <person name="Clum A."/>
            <person name="Drula E."/>
            <person name="Henrissat B."/>
            <person name="Kohler A."/>
            <person name="Grigoriev I.V."/>
            <person name="Martin F.M."/>
            <person name="Hacquard S."/>
        </authorList>
    </citation>
    <scope>NUCLEOTIDE SEQUENCE</scope>
    <source>
        <strain evidence="3">MPI-SDFR-AT-0073</strain>
    </source>
</reference>
<feature type="transmembrane region" description="Helical" evidence="2">
    <location>
        <begin position="281"/>
        <end position="301"/>
    </location>
</feature>
<feature type="compositionally biased region" description="Basic and acidic residues" evidence="1">
    <location>
        <begin position="318"/>
        <end position="331"/>
    </location>
</feature>
<name>A0A9P8UU76_9PEZI</name>
<dbReference type="AlphaFoldDB" id="A0A9P8UU76"/>
<evidence type="ECO:0000313" key="3">
    <source>
        <dbReference type="EMBL" id="KAH6658261.1"/>
    </source>
</evidence>
<accession>A0A9P8UU76</accession>
<keyword evidence="2" id="KW-1133">Transmembrane helix</keyword>
<comment type="caution">
    <text evidence="3">The sequence shown here is derived from an EMBL/GenBank/DDBJ whole genome shotgun (WGS) entry which is preliminary data.</text>
</comment>
<dbReference type="PANTHER" id="PTHR34414">
    <property type="entry name" value="HET DOMAIN-CONTAINING PROTEIN-RELATED"/>
    <property type="match status" value="1"/>
</dbReference>
<dbReference type="EMBL" id="JAGPXC010000002">
    <property type="protein sequence ID" value="KAH6658261.1"/>
    <property type="molecule type" value="Genomic_DNA"/>
</dbReference>
<organism evidence="3 4">
    <name type="scientific">Truncatella angustata</name>
    <dbReference type="NCBI Taxonomy" id="152316"/>
    <lineage>
        <taxon>Eukaryota</taxon>
        <taxon>Fungi</taxon>
        <taxon>Dikarya</taxon>
        <taxon>Ascomycota</taxon>
        <taxon>Pezizomycotina</taxon>
        <taxon>Sordariomycetes</taxon>
        <taxon>Xylariomycetidae</taxon>
        <taxon>Amphisphaeriales</taxon>
        <taxon>Sporocadaceae</taxon>
        <taxon>Truncatella</taxon>
    </lineage>
</organism>
<dbReference type="InterPro" id="IPR046536">
    <property type="entry name" value="DUF6601"/>
</dbReference>
<sequence>MTSTSEVDPPAYPQQGLESSLSYDSSTRKLLRLDGQTHLPSQPWMSLNSDELTVQLRKAHQVSTIEVLRRLITVDSFTEDSIASPLPPLHVLTTINEYALKTATHPDLHLTRTTTTPVQLYIQPLPIYFLSTAFWDWLKCNSGPESNHDLYISACGFMRTYAALIRSETDFNIAVSQEAGLIPAQNSEGRAVTFESFVGFLKDAGFDQMQNSDVSPRWRHGILTIGNPSKIQELYTYGCVVADPRIVFWIRLVQFGLCAGWIVSQCFIYRSLKKDDVGGGAARFFISFAVLLFSLFVASIVKAQARKSARTRVGEQTQDGKKQVKDADVEKGLSQGV</sequence>